<comment type="caution">
    <text evidence="1">The sequence shown here is derived from an EMBL/GenBank/DDBJ whole genome shotgun (WGS) entry which is preliminary data.</text>
</comment>
<dbReference type="Proteomes" id="UP000077275">
    <property type="component" value="Unassembled WGS sequence"/>
</dbReference>
<dbReference type="AlphaFoldDB" id="A0A166FC99"/>
<gene>
    <name evidence="1" type="ORF">MBCUT_02010</name>
</gene>
<dbReference type="EMBL" id="LWMW01000033">
    <property type="protein sequence ID" value="KZX17526.1"/>
    <property type="molecule type" value="Genomic_DNA"/>
</dbReference>
<proteinExistence type="predicted"/>
<reference evidence="1 2" key="1">
    <citation type="submission" date="2016-04" db="EMBL/GenBank/DDBJ databases">
        <title>Genome sequence of Methanobrevibacter cuticularis DSM 11139.</title>
        <authorList>
            <person name="Poehlein A."/>
            <person name="Seedorf H."/>
            <person name="Daniel R."/>
        </authorList>
    </citation>
    <scope>NUCLEOTIDE SEQUENCE [LARGE SCALE GENOMIC DNA]</scope>
    <source>
        <strain evidence="1 2">DSM 11139</strain>
    </source>
</reference>
<keyword evidence="2" id="KW-1185">Reference proteome</keyword>
<sequence length="39" mass="4586">MAGGLNDWKYFLENPDEEMKDGKTIFRDHKTISTLELEL</sequence>
<organism evidence="1 2">
    <name type="scientific">Methanobrevibacter cuticularis</name>
    <dbReference type="NCBI Taxonomy" id="47311"/>
    <lineage>
        <taxon>Archaea</taxon>
        <taxon>Methanobacteriati</taxon>
        <taxon>Methanobacteriota</taxon>
        <taxon>Methanomada group</taxon>
        <taxon>Methanobacteria</taxon>
        <taxon>Methanobacteriales</taxon>
        <taxon>Methanobacteriaceae</taxon>
        <taxon>Methanobrevibacter</taxon>
    </lineage>
</organism>
<accession>A0A166FC99</accession>
<protein>
    <submittedName>
        <fullName evidence="1">Uncharacterized protein</fullName>
    </submittedName>
</protein>
<evidence type="ECO:0000313" key="1">
    <source>
        <dbReference type="EMBL" id="KZX17526.1"/>
    </source>
</evidence>
<dbReference type="STRING" id="47311.MBCUT_02010"/>
<name>A0A166FC99_9EURY</name>
<evidence type="ECO:0000313" key="2">
    <source>
        <dbReference type="Proteomes" id="UP000077275"/>
    </source>
</evidence>